<evidence type="ECO:0000313" key="4">
    <source>
        <dbReference type="WBParaSite" id="EVEC_0000435001-mRNA-1"/>
    </source>
</evidence>
<dbReference type="WBParaSite" id="EVEC_0000435001-mRNA-1">
    <property type="protein sequence ID" value="EVEC_0000435001-mRNA-1"/>
    <property type="gene ID" value="EVEC_0000435001"/>
</dbReference>
<dbReference type="SFLD" id="SFLDG01129">
    <property type="entry name" value="C1.5:_HAD__Beta-PGM__Phosphata"/>
    <property type="match status" value="1"/>
</dbReference>
<evidence type="ECO:0000256" key="1">
    <source>
        <dbReference type="ARBA" id="ARBA00022990"/>
    </source>
</evidence>
<reference evidence="4" key="1">
    <citation type="submission" date="2017-02" db="UniProtKB">
        <authorList>
            <consortium name="WormBaseParasite"/>
        </authorList>
    </citation>
    <scope>IDENTIFICATION</scope>
</reference>
<protein>
    <submittedName>
        <fullName evidence="4">HAD family phosphatase</fullName>
    </submittedName>
</protein>
<proteinExistence type="predicted"/>
<evidence type="ECO:0000313" key="2">
    <source>
        <dbReference type="EMBL" id="VDD89307.1"/>
    </source>
</evidence>
<dbReference type="AlphaFoldDB" id="A0A0N4V2V1"/>
<name>A0A0N4V2V1_ENTVE</name>
<dbReference type="OrthoDB" id="408373at2759"/>
<dbReference type="SUPFAM" id="SSF56784">
    <property type="entry name" value="HAD-like"/>
    <property type="match status" value="1"/>
</dbReference>
<dbReference type="EMBL" id="UXUI01007752">
    <property type="protein sequence ID" value="VDD89307.1"/>
    <property type="molecule type" value="Genomic_DNA"/>
</dbReference>
<dbReference type="Pfam" id="PF00702">
    <property type="entry name" value="Hydrolase"/>
    <property type="match status" value="1"/>
</dbReference>
<dbReference type="InterPro" id="IPR023198">
    <property type="entry name" value="PGP-like_dom2"/>
</dbReference>
<dbReference type="InterPro" id="IPR036412">
    <property type="entry name" value="HAD-like_sf"/>
</dbReference>
<dbReference type="PRINTS" id="PR00413">
    <property type="entry name" value="HADHALOGNASE"/>
</dbReference>
<gene>
    <name evidence="2" type="ORF">EVEC_LOCUS4058</name>
</gene>
<dbReference type="NCBIfam" id="TIGR02247">
    <property type="entry name" value="HAD-1A3-hyp"/>
    <property type="match status" value="1"/>
</dbReference>
<dbReference type="CDD" id="cd02603">
    <property type="entry name" value="HAD_sEH-N_like"/>
    <property type="match status" value="1"/>
</dbReference>
<dbReference type="PANTHER" id="PTHR47829">
    <property type="entry name" value="HYDROLASE, PUTATIVE (AFU_ORTHOLOGUE AFUA_1G12880)-RELATED"/>
    <property type="match status" value="1"/>
</dbReference>
<keyword evidence="1" id="KW-0007">Acetylation</keyword>
<dbReference type="PANTHER" id="PTHR47829:SF1">
    <property type="entry name" value="HAD FAMILY PHOSPHATASE"/>
    <property type="match status" value="1"/>
</dbReference>
<dbReference type="Gene3D" id="1.10.150.240">
    <property type="entry name" value="Putative phosphatase, domain 2"/>
    <property type="match status" value="1"/>
</dbReference>
<dbReference type="InterPro" id="IPR006439">
    <property type="entry name" value="HAD-SF_hydro_IA"/>
</dbReference>
<dbReference type="Proteomes" id="UP000274131">
    <property type="component" value="Unassembled WGS sequence"/>
</dbReference>
<dbReference type="InterPro" id="IPR023214">
    <property type="entry name" value="HAD_sf"/>
</dbReference>
<sequence length="239" mass="27197">MTYRAVVFDMGGVIMNYSKMPYIKGLFDLSKNNSILQETWDSLELGRTNLKDCDSIFKDFISEKPLLCEEIMKAAKNGLVLSVFENMTEVLELLPFVSCIYPLDYSLKFFKQHVGSVEDENFAKVLPALKQHGYLIGLLTNNAFHTNERKRSLVMEDAVQKFDAVVESCREGIRKPNPEIYKLMASRLKVRPEECVFLDDFADNCKGAEAVGMKAIKVGYESAVPAIRELERLLDMKLL</sequence>
<dbReference type="STRING" id="51028.A0A0N4V2V1"/>
<keyword evidence="3" id="KW-1185">Reference proteome</keyword>
<organism evidence="4">
    <name type="scientific">Enterobius vermicularis</name>
    <name type="common">Human pinworm</name>
    <dbReference type="NCBI Taxonomy" id="51028"/>
    <lineage>
        <taxon>Eukaryota</taxon>
        <taxon>Metazoa</taxon>
        <taxon>Ecdysozoa</taxon>
        <taxon>Nematoda</taxon>
        <taxon>Chromadorea</taxon>
        <taxon>Rhabditida</taxon>
        <taxon>Spirurina</taxon>
        <taxon>Oxyuridomorpha</taxon>
        <taxon>Oxyuroidea</taxon>
        <taxon>Oxyuridae</taxon>
        <taxon>Enterobius</taxon>
    </lineage>
</organism>
<dbReference type="InterPro" id="IPR052898">
    <property type="entry name" value="ACAD10-like"/>
</dbReference>
<dbReference type="Gene3D" id="3.40.50.1000">
    <property type="entry name" value="HAD superfamily/HAD-like"/>
    <property type="match status" value="1"/>
</dbReference>
<accession>A0A0N4V2V1</accession>
<evidence type="ECO:0000313" key="3">
    <source>
        <dbReference type="Proteomes" id="UP000274131"/>
    </source>
</evidence>
<dbReference type="NCBIfam" id="TIGR01509">
    <property type="entry name" value="HAD-SF-IA-v3"/>
    <property type="match status" value="1"/>
</dbReference>
<reference evidence="2 3" key="2">
    <citation type="submission" date="2018-10" db="EMBL/GenBank/DDBJ databases">
        <authorList>
            <consortium name="Pathogen Informatics"/>
        </authorList>
    </citation>
    <scope>NUCLEOTIDE SEQUENCE [LARGE SCALE GENOMIC DNA]</scope>
</reference>
<dbReference type="SFLD" id="SFLDS00003">
    <property type="entry name" value="Haloacid_Dehalogenase"/>
    <property type="match status" value="1"/>
</dbReference>
<dbReference type="InterPro" id="IPR011945">
    <property type="entry name" value="HAD-SF_ppase_IA/epoxid_hydro_N"/>
</dbReference>